<dbReference type="OrthoDB" id="372018at2157"/>
<dbReference type="EC" id="2.6.1.-" evidence="6"/>
<comment type="caution">
    <text evidence="6">The sequence shown here is derived from an EMBL/GenBank/DDBJ whole genome shotgun (WGS) entry which is preliminary data.</text>
</comment>
<reference evidence="6 7" key="1">
    <citation type="journal article" date="2019" name="Front. Microbiol.">
        <title>Ammonia Oxidation by the Arctic Terrestrial Thaumarchaeote Candidatus Nitrosocosmicus arcticus Is Stimulated by Increasing Temperatures.</title>
        <authorList>
            <person name="Alves R.J.E."/>
            <person name="Kerou M."/>
            <person name="Zappe A."/>
            <person name="Bittner R."/>
            <person name="Abby S.S."/>
            <person name="Schmidt H.A."/>
            <person name="Pfeifer K."/>
            <person name="Schleper C."/>
        </authorList>
    </citation>
    <scope>NUCLEOTIDE SEQUENCE [LARGE SCALE GENOMIC DNA]</scope>
    <source>
        <strain evidence="6 7">Kfb</strain>
    </source>
</reference>
<dbReference type="Proteomes" id="UP000315289">
    <property type="component" value="Unassembled WGS sequence"/>
</dbReference>
<gene>
    <name evidence="6" type="ORF">NARC_90049</name>
</gene>
<keyword evidence="4" id="KW-0663">Pyridoxal phosphate</keyword>
<proteinExistence type="predicted"/>
<name>A0A557SU62_9ARCH</name>
<dbReference type="InterPro" id="IPR051926">
    <property type="entry name" value="Ala_Aminotransferase"/>
</dbReference>
<accession>A0A557SU62</accession>
<evidence type="ECO:0000256" key="2">
    <source>
        <dbReference type="ARBA" id="ARBA00022576"/>
    </source>
</evidence>
<dbReference type="InterPro" id="IPR015422">
    <property type="entry name" value="PyrdxlP-dep_Trfase_small"/>
</dbReference>
<comment type="cofactor">
    <cofactor evidence="1">
        <name>pyridoxal 5'-phosphate</name>
        <dbReference type="ChEBI" id="CHEBI:597326"/>
    </cofactor>
</comment>
<dbReference type="InterPro" id="IPR004839">
    <property type="entry name" value="Aminotransferase_I/II_large"/>
</dbReference>
<dbReference type="PANTHER" id="PTHR43488:SF2">
    <property type="entry name" value="GLUTAMATE-PYRUVATE AMINOTRANSFERASE ALAA"/>
    <property type="match status" value="1"/>
</dbReference>
<dbReference type="InterPro" id="IPR015421">
    <property type="entry name" value="PyrdxlP-dep_Trfase_major"/>
</dbReference>
<keyword evidence="2 6" id="KW-0032">Aminotransferase</keyword>
<evidence type="ECO:0000256" key="3">
    <source>
        <dbReference type="ARBA" id="ARBA00022679"/>
    </source>
</evidence>
<dbReference type="InterPro" id="IPR015424">
    <property type="entry name" value="PyrdxlP-dep_Trfase"/>
</dbReference>
<dbReference type="GO" id="GO:0008483">
    <property type="term" value="F:transaminase activity"/>
    <property type="evidence" value="ECO:0007669"/>
    <property type="project" value="UniProtKB-KW"/>
</dbReference>
<dbReference type="NCBIfam" id="NF006230">
    <property type="entry name" value="PRK08363.1"/>
    <property type="match status" value="1"/>
</dbReference>
<dbReference type="PANTHER" id="PTHR43488">
    <property type="entry name" value="GLUTAMATE-PYRUVATE AMINOTRANSFERASE ALAA"/>
    <property type="match status" value="1"/>
</dbReference>
<dbReference type="CDD" id="cd00609">
    <property type="entry name" value="AAT_like"/>
    <property type="match status" value="1"/>
</dbReference>
<dbReference type="GO" id="GO:0030170">
    <property type="term" value="F:pyridoxal phosphate binding"/>
    <property type="evidence" value="ECO:0007669"/>
    <property type="project" value="InterPro"/>
</dbReference>
<feature type="domain" description="Aminotransferase class I/classII large" evidence="5">
    <location>
        <begin position="30"/>
        <end position="378"/>
    </location>
</feature>
<dbReference type="RefSeq" id="WP_144731834.1">
    <property type="nucleotide sequence ID" value="NZ_ML675585.1"/>
</dbReference>
<evidence type="ECO:0000256" key="1">
    <source>
        <dbReference type="ARBA" id="ARBA00001933"/>
    </source>
</evidence>
<keyword evidence="7" id="KW-1185">Reference proteome</keyword>
<protein>
    <submittedName>
        <fullName evidence="6">Aminotransferase</fullName>
        <ecNumber evidence="6">2.6.1.-</ecNumber>
    </submittedName>
</protein>
<keyword evidence="3 6" id="KW-0808">Transferase</keyword>
<evidence type="ECO:0000256" key="4">
    <source>
        <dbReference type="ARBA" id="ARBA00022898"/>
    </source>
</evidence>
<dbReference type="Gene3D" id="3.40.640.10">
    <property type="entry name" value="Type I PLP-dependent aspartate aminotransferase-like (Major domain)"/>
    <property type="match status" value="1"/>
</dbReference>
<dbReference type="Pfam" id="PF00155">
    <property type="entry name" value="Aminotran_1_2"/>
    <property type="match status" value="1"/>
</dbReference>
<dbReference type="AlphaFoldDB" id="A0A557SU62"/>
<evidence type="ECO:0000259" key="5">
    <source>
        <dbReference type="Pfam" id="PF00155"/>
    </source>
</evidence>
<organism evidence="6 7">
    <name type="scientific">Candidatus Nitrosocosmicus arcticus</name>
    <dbReference type="NCBI Taxonomy" id="2035267"/>
    <lineage>
        <taxon>Archaea</taxon>
        <taxon>Nitrososphaerota</taxon>
        <taxon>Nitrososphaeria</taxon>
        <taxon>Nitrososphaerales</taxon>
        <taxon>Nitrososphaeraceae</taxon>
        <taxon>Candidatus Nitrosocosmicus</taxon>
    </lineage>
</organism>
<evidence type="ECO:0000313" key="7">
    <source>
        <dbReference type="Proteomes" id="UP000315289"/>
    </source>
</evidence>
<dbReference type="Gene3D" id="3.90.1150.10">
    <property type="entry name" value="Aspartate Aminotransferase, domain 1"/>
    <property type="match status" value="1"/>
</dbReference>
<dbReference type="EMBL" id="VOAH01000009">
    <property type="protein sequence ID" value="TVP40143.1"/>
    <property type="molecule type" value="Genomic_DNA"/>
</dbReference>
<evidence type="ECO:0000313" key="6">
    <source>
        <dbReference type="EMBL" id="TVP40143.1"/>
    </source>
</evidence>
<sequence>MKISDRISRVEYAIRDVMLHAREYQKTGKEIMYLNIGDPVAFDFKTPLHIKNALVDALASDNDYYTDSEGWSELRKSIVGKEKGKKGLDLTPDDVLVTNGVSEGLDMVMGSIVEDGDQIMLPGPYYPPYSSYAKFYGGSITEFGIHEDGTPNLDDIKNKISSKSKAICIINPNNPTGEVFSRKSLQSLIDIAAENNLYIICDEIYDEIVFNEEFNGIGSVSRDAPVILLNGFSKTYLMTGLRCGYVCMNNNSRQLDPLRQNIFKLARVRIASNFPVQIAANAALHGSQEHLPIMVQKLKKRRDLVYKRLNEINGLECTKPKGAFYMFPKIDLNNRWKNDLEFVIDLLNSTGVLTVHGSGFGCSGAGHFRIVYLPQEEILEKSMDKIQTFITKKSV</sequence>
<dbReference type="SUPFAM" id="SSF53383">
    <property type="entry name" value="PLP-dependent transferases"/>
    <property type="match status" value="1"/>
</dbReference>